<comment type="similarity">
    <text evidence="7">Belongs to the binding-protein-dependent transport system permease family.</text>
</comment>
<evidence type="ECO:0000256" key="3">
    <source>
        <dbReference type="ARBA" id="ARBA00022475"/>
    </source>
</evidence>
<evidence type="ECO:0000259" key="9">
    <source>
        <dbReference type="PROSITE" id="PS50928"/>
    </source>
</evidence>
<evidence type="ECO:0000256" key="4">
    <source>
        <dbReference type="ARBA" id="ARBA00022692"/>
    </source>
</evidence>
<proteinExistence type="inferred from homology"/>
<dbReference type="Proteomes" id="UP001403094">
    <property type="component" value="Unassembled WGS sequence"/>
</dbReference>
<comment type="subcellular location">
    <subcellularLocation>
        <location evidence="1 7">Cell membrane</location>
        <topology evidence="1 7">Multi-pass membrane protein</topology>
    </subcellularLocation>
</comment>
<feature type="transmembrane region" description="Helical" evidence="7">
    <location>
        <begin position="250"/>
        <end position="272"/>
    </location>
</feature>
<feature type="transmembrane region" description="Helical" evidence="7">
    <location>
        <begin position="310"/>
        <end position="332"/>
    </location>
</feature>
<feature type="transmembrane region" description="Helical" evidence="7">
    <location>
        <begin position="53"/>
        <end position="72"/>
    </location>
</feature>
<feature type="domain" description="ABC transmembrane type-1" evidence="9">
    <location>
        <begin position="114"/>
        <end position="331"/>
    </location>
</feature>
<gene>
    <name evidence="10" type="ORF">GCM10009757_08430</name>
</gene>
<dbReference type="PROSITE" id="PS50928">
    <property type="entry name" value="ABC_TM1"/>
    <property type="match status" value="1"/>
</dbReference>
<dbReference type="InterPro" id="IPR035906">
    <property type="entry name" value="MetI-like_sf"/>
</dbReference>
<keyword evidence="4 7" id="KW-0812">Transmembrane</keyword>
<dbReference type="RefSeq" id="WP_346069556.1">
    <property type="nucleotide sequence ID" value="NZ_BAAANQ010000001.1"/>
</dbReference>
<keyword evidence="5 7" id="KW-1133">Transmembrane helix</keyword>
<name>A0ABN2UUY7_9ACTN</name>
<evidence type="ECO:0000256" key="6">
    <source>
        <dbReference type="ARBA" id="ARBA00023136"/>
    </source>
</evidence>
<dbReference type="EMBL" id="BAAANQ010000001">
    <property type="protein sequence ID" value="GAA2043632.1"/>
    <property type="molecule type" value="Genomic_DNA"/>
</dbReference>
<dbReference type="CDD" id="cd06261">
    <property type="entry name" value="TM_PBP2"/>
    <property type="match status" value="1"/>
</dbReference>
<evidence type="ECO:0000313" key="10">
    <source>
        <dbReference type="EMBL" id="GAA2043632.1"/>
    </source>
</evidence>
<accession>A0ABN2UUY7</accession>
<dbReference type="PANTHER" id="PTHR43227">
    <property type="entry name" value="BLL4140 PROTEIN"/>
    <property type="match status" value="1"/>
</dbReference>
<evidence type="ECO:0000256" key="2">
    <source>
        <dbReference type="ARBA" id="ARBA00022448"/>
    </source>
</evidence>
<dbReference type="Pfam" id="PF00528">
    <property type="entry name" value="BPD_transp_1"/>
    <property type="match status" value="1"/>
</dbReference>
<dbReference type="InterPro" id="IPR000515">
    <property type="entry name" value="MetI-like"/>
</dbReference>
<feature type="transmembrane region" description="Helical" evidence="7">
    <location>
        <begin position="146"/>
        <end position="172"/>
    </location>
</feature>
<evidence type="ECO:0000313" key="11">
    <source>
        <dbReference type="Proteomes" id="UP001403094"/>
    </source>
</evidence>
<evidence type="ECO:0000256" key="1">
    <source>
        <dbReference type="ARBA" id="ARBA00004651"/>
    </source>
</evidence>
<feature type="transmembrane region" description="Helical" evidence="7">
    <location>
        <begin position="118"/>
        <end position="139"/>
    </location>
</feature>
<keyword evidence="3" id="KW-1003">Cell membrane</keyword>
<organism evidence="10 11">
    <name type="scientific">Streptomyces cheonanensis</name>
    <dbReference type="NCBI Taxonomy" id="312720"/>
    <lineage>
        <taxon>Bacteria</taxon>
        <taxon>Bacillati</taxon>
        <taxon>Actinomycetota</taxon>
        <taxon>Actinomycetes</taxon>
        <taxon>Kitasatosporales</taxon>
        <taxon>Streptomycetaceae</taxon>
        <taxon>Streptomyces</taxon>
    </lineage>
</organism>
<keyword evidence="6 7" id="KW-0472">Membrane</keyword>
<feature type="region of interest" description="Disordered" evidence="8">
    <location>
        <begin position="1"/>
        <end position="41"/>
    </location>
</feature>
<dbReference type="Gene3D" id="1.10.3720.10">
    <property type="entry name" value="MetI-like"/>
    <property type="match status" value="1"/>
</dbReference>
<comment type="caution">
    <text evidence="10">The sequence shown here is derived from an EMBL/GenBank/DDBJ whole genome shotgun (WGS) entry which is preliminary data.</text>
</comment>
<keyword evidence="2 7" id="KW-0813">Transport</keyword>
<feature type="compositionally biased region" description="Low complexity" evidence="8">
    <location>
        <begin position="28"/>
        <end position="38"/>
    </location>
</feature>
<keyword evidence="11" id="KW-1185">Reference proteome</keyword>
<evidence type="ECO:0000256" key="5">
    <source>
        <dbReference type="ARBA" id="ARBA00022989"/>
    </source>
</evidence>
<sequence length="342" mass="38026">MATDRATGPTRPRPEQDARPGPGVLFGRAARPGRPAPDAARRRAHRARALRPWLLLAPALTVLAVLLLWPLLRVLLLSFQDYGLRQIYTGETHWTGLDNYTTLLTDRALWTTVLPNTVVFAAVCVALTVITGTLVALLLQRLGRTWRIICSTVVMTAWAMPAVTGTYVWIWIFDPLGGIVSGGLDALGLIEPRETNWFTDRWSFYAIATLNVVHHGFPFVAITVFAGLLTIPRELPEAALMDGANAWQRFWKITVPTIRPVFTVVTILSTIWDFKVFAQIYLMPGGSGSNPDIFNLGVWSYHQSFVKNEYGMGSAIAVLLTVLLLAITVVYLRALFKERDDL</sequence>
<dbReference type="InterPro" id="IPR050809">
    <property type="entry name" value="UgpAE/MalFG_permease"/>
</dbReference>
<evidence type="ECO:0000256" key="7">
    <source>
        <dbReference type="RuleBase" id="RU363032"/>
    </source>
</evidence>
<reference evidence="10 11" key="1">
    <citation type="journal article" date="2019" name="Int. J. Syst. Evol. Microbiol.">
        <title>The Global Catalogue of Microorganisms (GCM) 10K type strain sequencing project: providing services to taxonomists for standard genome sequencing and annotation.</title>
        <authorList>
            <consortium name="The Broad Institute Genomics Platform"/>
            <consortium name="The Broad Institute Genome Sequencing Center for Infectious Disease"/>
            <person name="Wu L."/>
            <person name="Ma J."/>
        </authorList>
    </citation>
    <scope>NUCLEOTIDE SEQUENCE [LARGE SCALE GENOMIC DNA]</scope>
    <source>
        <strain evidence="10 11">JCM 14549</strain>
    </source>
</reference>
<dbReference type="PANTHER" id="PTHR43227:SF8">
    <property type="entry name" value="DIACETYLCHITOBIOSE UPTAKE SYSTEM PERMEASE PROTEIN DASB"/>
    <property type="match status" value="1"/>
</dbReference>
<protein>
    <submittedName>
        <fullName evidence="10">Sugar ABC transporter permease</fullName>
    </submittedName>
</protein>
<evidence type="ECO:0000256" key="8">
    <source>
        <dbReference type="SAM" id="MobiDB-lite"/>
    </source>
</evidence>
<dbReference type="SUPFAM" id="SSF161098">
    <property type="entry name" value="MetI-like"/>
    <property type="match status" value="1"/>
</dbReference>
<feature type="transmembrane region" description="Helical" evidence="7">
    <location>
        <begin position="202"/>
        <end position="229"/>
    </location>
</feature>